<evidence type="ECO:0008006" key="3">
    <source>
        <dbReference type="Google" id="ProtNLM"/>
    </source>
</evidence>
<dbReference type="Proteomes" id="UP000235145">
    <property type="component" value="Unassembled WGS sequence"/>
</dbReference>
<protein>
    <recommendedName>
        <fullName evidence="3">Retrovirus-related Pol polyprotein from transposon TNT 1-94</fullName>
    </recommendedName>
</protein>
<name>A0A9R1WF24_LACSA</name>
<evidence type="ECO:0000313" key="2">
    <source>
        <dbReference type="Proteomes" id="UP000235145"/>
    </source>
</evidence>
<evidence type="ECO:0000313" key="1">
    <source>
        <dbReference type="EMBL" id="KAJ0221325.1"/>
    </source>
</evidence>
<organism evidence="1 2">
    <name type="scientific">Lactuca sativa</name>
    <name type="common">Garden lettuce</name>
    <dbReference type="NCBI Taxonomy" id="4236"/>
    <lineage>
        <taxon>Eukaryota</taxon>
        <taxon>Viridiplantae</taxon>
        <taxon>Streptophyta</taxon>
        <taxon>Embryophyta</taxon>
        <taxon>Tracheophyta</taxon>
        <taxon>Spermatophyta</taxon>
        <taxon>Magnoliopsida</taxon>
        <taxon>eudicotyledons</taxon>
        <taxon>Gunneridae</taxon>
        <taxon>Pentapetalae</taxon>
        <taxon>asterids</taxon>
        <taxon>campanulids</taxon>
        <taxon>Asterales</taxon>
        <taxon>Asteraceae</taxon>
        <taxon>Cichorioideae</taxon>
        <taxon>Cichorieae</taxon>
        <taxon>Lactucinae</taxon>
        <taxon>Lactuca</taxon>
    </lineage>
</organism>
<keyword evidence="2" id="KW-1185">Reference proteome</keyword>
<accession>A0A9R1WF24</accession>
<comment type="caution">
    <text evidence="1">The sequence shown here is derived from an EMBL/GenBank/DDBJ whole genome shotgun (WGS) entry which is preliminary data.</text>
</comment>
<dbReference type="PANTHER" id="PTHR35317">
    <property type="entry name" value="OS04G0629600 PROTEIN"/>
    <property type="match status" value="1"/>
</dbReference>
<reference evidence="1 2" key="1">
    <citation type="journal article" date="2017" name="Nat. Commun.">
        <title>Genome assembly with in vitro proximity ligation data and whole-genome triplication in lettuce.</title>
        <authorList>
            <person name="Reyes-Chin-Wo S."/>
            <person name="Wang Z."/>
            <person name="Yang X."/>
            <person name="Kozik A."/>
            <person name="Arikit S."/>
            <person name="Song C."/>
            <person name="Xia L."/>
            <person name="Froenicke L."/>
            <person name="Lavelle D.O."/>
            <person name="Truco M.J."/>
            <person name="Xia R."/>
            <person name="Zhu S."/>
            <person name="Xu C."/>
            <person name="Xu H."/>
            <person name="Xu X."/>
            <person name="Cox K."/>
            <person name="Korf I."/>
            <person name="Meyers B.C."/>
            <person name="Michelmore R.W."/>
        </authorList>
    </citation>
    <scope>NUCLEOTIDE SEQUENCE [LARGE SCALE GENOMIC DNA]</scope>
    <source>
        <strain evidence="2">cv. Salinas</strain>
        <tissue evidence="1">Seedlings</tissue>
    </source>
</reference>
<dbReference type="Pfam" id="PF14223">
    <property type="entry name" value="Retrotran_gag_2"/>
    <property type="match status" value="1"/>
</dbReference>
<dbReference type="EMBL" id="NBSK02000002">
    <property type="protein sequence ID" value="KAJ0221325.1"/>
    <property type="molecule type" value="Genomic_DNA"/>
</dbReference>
<proteinExistence type="predicted"/>
<dbReference type="AlphaFoldDB" id="A0A9R1WF24"/>
<dbReference type="PANTHER" id="PTHR35317:SF43">
    <property type="entry name" value="TRANSMEMBRANE PROTEIN"/>
    <property type="match status" value="1"/>
</dbReference>
<gene>
    <name evidence="1" type="ORF">LSAT_V11C200069580</name>
</gene>
<sequence>MLVLGCMDLDLALRIEQPILTATSSVENKRDAEKWDRSNRMSLMIIKRGIPEAFRGANEQSINAKDFLAEIEQCFAKKMIRLKQMISMKYKGKGNIREHIMEMSHLASKLKALKLEISDDFLVHLVLLSLPAQFNQFKVSYN</sequence>